<evidence type="ECO:0000256" key="1">
    <source>
        <dbReference type="SAM" id="Phobius"/>
    </source>
</evidence>
<keyword evidence="1" id="KW-1133">Transmembrane helix</keyword>
<dbReference type="WBParaSite" id="ACRNAN_scaffold4587.g19755.t1">
    <property type="protein sequence ID" value="ACRNAN_scaffold4587.g19755.t1"/>
    <property type="gene ID" value="ACRNAN_scaffold4587.g19755"/>
</dbReference>
<dbReference type="InterPro" id="IPR019425">
    <property type="entry name" value="7TM_GPCR_serpentine_rcpt_Srt"/>
</dbReference>
<feature type="transmembrane region" description="Helical" evidence="1">
    <location>
        <begin position="5"/>
        <end position="25"/>
    </location>
</feature>
<feature type="transmembrane region" description="Helical" evidence="1">
    <location>
        <begin position="116"/>
        <end position="142"/>
    </location>
</feature>
<accession>A0A914DZ53</accession>
<proteinExistence type="predicted"/>
<dbReference type="Proteomes" id="UP000887540">
    <property type="component" value="Unplaced"/>
</dbReference>
<name>A0A914DZ53_9BILA</name>
<protein>
    <submittedName>
        <fullName evidence="3">Serpentine receptor class gamma</fullName>
    </submittedName>
</protein>
<keyword evidence="1" id="KW-0472">Membrane</keyword>
<evidence type="ECO:0000313" key="2">
    <source>
        <dbReference type="Proteomes" id="UP000887540"/>
    </source>
</evidence>
<sequence>MLIPLFYLFVTFCFGSAVFNYKYHAFFFDIGLQKTPQFEQYIADALFFCTIHSIFVIGAIFVIYTTLCIVLTIRVVIFKNQALTKLQRLMFFQSLSICVEMFMVGVVYVYSEYVTVPMFMFIIDHISLLCVHGDTPIVYLLLNKSLRCAVFNLVTTRPSTS</sequence>
<dbReference type="Pfam" id="PF10321">
    <property type="entry name" value="7TM_GPCR_Srt"/>
    <property type="match status" value="1"/>
</dbReference>
<dbReference type="AlphaFoldDB" id="A0A914DZ53"/>
<organism evidence="2 3">
    <name type="scientific">Acrobeloides nanus</name>
    <dbReference type="NCBI Taxonomy" id="290746"/>
    <lineage>
        <taxon>Eukaryota</taxon>
        <taxon>Metazoa</taxon>
        <taxon>Ecdysozoa</taxon>
        <taxon>Nematoda</taxon>
        <taxon>Chromadorea</taxon>
        <taxon>Rhabditida</taxon>
        <taxon>Tylenchina</taxon>
        <taxon>Cephalobomorpha</taxon>
        <taxon>Cephaloboidea</taxon>
        <taxon>Cephalobidae</taxon>
        <taxon>Acrobeloides</taxon>
    </lineage>
</organism>
<keyword evidence="2" id="KW-1185">Reference proteome</keyword>
<keyword evidence="1" id="KW-0812">Transmembrane</keyword>
<evidence type="ECO:0000313" key="3">
    <source>
        <dbReference type="WBParaSite" id="ACRNAN_scaffold4587.g19755.t1"/>
    </source>
</evidence>
<dbReference type="PANTHER" id="PTHR23021">
    <property type="entry name" value="SERPENTINE RECEPTOR, CLASS T"/>
    <property type="match status" value="1"/>
</dbReference>
<feature type="transmembrane region" description="Helical" evidence="1">
    <location>
        <begin position="89"/>
        <end position="110"/>
    </location>
</feature>
<feature type="transmembrane region" description="Helical" evidence="1">
    <location>
        <begin position="45"/>
        <end position="77"/>
    </location>
</feature>
<reference evidence="3" key="1">
    <citation type="submission" date="2022-11" db="UniProtKB">
        <authorList>
            <consortium name="WormBaseParasite"/>
        </authorList>
    </citation>
    <scope>IDENTIFICATION</scope>
</reference>
<dbReference type="PANTHER" id="PTHR23021:SF11">
    <property type="entry name" value="SERPENTINE RECEPTOR, CLASS T"/>
    <property type="match status" value="1"/>
</dbReference>